<comment type="similarity">
    <text evidence="1 12 13">Belongs to the ATPase B chain family.</text>
</comment>
<evidence type="ECO:0000313" key="14">
    <source>
        <dbReference type="EMBL" id="QJG66219.1"/>
    </source>
</evidence>
<dbReference type="PANTHER" id="PTHR33445">
    <property type="entry name" value="ATP SYNTHASE SUBUNIT B', CHLOROPLASTIC"/>
    <property type="match status" value="1"/>
</dbReference>
<evidence type="ECO:0000256" key="7">
    <source>
        <dbReference type="ARBA" id="ARBA00023065"/>
    </source>
</evidence>
<evidence type="ECO:0000256" key="11">
    <source>
        <dbReference type="ARBA" id="ARBA00037847"/>
    </source>
</evidence>
<dbReference type="GO" id="GO:0012505">
    <property type="term" value="C:endomembrane system"/>
    <property type="evidence" value="ECO:0007669"/>
    <property type="project" value="UniProtKB-SubCell"/>
</dbReference>
<evidence type="ECO:0000313" key="15">
    <source>
        <dbReference type="Proteomes" id="UP000501728"/>
    </source>
</evidence>
<dbReference type="AlphaFoldDB" id="A0A858U2E7"/>
<keyword evidence="2 12" id="KW-0813">Transport</keyword>
<dbReference type="GO" id="GO:0045259">
    <property type="term" value="C:proton-transporting ATP synthase complex"/>
    <property type="evidence" value="ECO:0007669"/>
    <property type="project" value="UniProtKB-KW"/>
</dbReference>
<comment type="subunit">
    <text evidence="12">F-type ATPases have 2 components, F(1) - the catalytic core - and F(0) - the membrane proton channel. F(1) has five subunits: alpha(3), beta(3), gamma(1), delta(1), epsilon(1). F(0) has three main subunits: a(1), b(2) and c(10-14). The alpha and beta chains form an alternating ring which encloses part of the gamma chain. F(1) is attached to F(0) by a central stalk formed by the gamma and epsilon chains, while a peripheral stalk is formed by the delta and b chains.</text>
</comment>
<evidence type="ECO:0000256" key="6">
    <source>
        <dbReference type="ARBA" id="ARBA00022989"/>
    </source>
</evidence>
<dbReference type="Proteomes" id="UP000501728">
    <property type="component" value="Chromosome"/>
</dbReference>
<dbReference type="RefSeq" id="WP_169580043.1">
    <property type="nucleotide sequence ID" value="NZ_CP051480.1"/>
</dbReference>
<dbReference type="InterPro" id="IPR050059">
    <property type="entry name" value="ATP_synthase_B_chain"/>
</dbReference>
<evidence type="ECO:0000256" key="8">
    <source>
        <dbReference type="ARBA" id="ARBA00023136"/>
    </source>
</evidence>
<dbReference type="CDD" id="cd06503">
    <property type="entry name" value="ATP-synt_Fo_b"/>
    <property type="match status" value="1"/>
</dbReference>
<keyword evidence="5 12" id="KW-0375">Hydrogen ion transport</keyword>
<comment type="function">
    <text evidence="10 12">F(1)F(0) ATP synthase produces ATP from ADP in the presence of a proton or sodium gradient. F-type ATPases consist of two structural domains, F(1) containing the extramembraneous catalytic core and F(0) containing the membrane proton channel, linked together by a central stalk and a peripheral stalk. During catalysis, ATP synthesis in the catalytic domain of F(1) is coupled via a rotary mechanism of the central stalk subunits to proton translocation.</text>
</comment>
<accession>A0A858U2E7</accession>
<keyword evidence="3 12" id="KW-0138">CF(0)</keyword>
<keyword evidence="12" id="KW-1003">Cell membrane</keyword>
<keyword evidence="9 12" id="KW-0066">ATP synthesis</keyword>
<keyword evidence="8 12" id="KW-0472">Membrane</keyword>
<evidence type="ECO:0000256" key="13">
    <source>
        <dbReference type="RuleBase" id="RU003848"/>
    </source>
</evidence>
<reference evidence="14 15" key="1">
    <citation type="submission" date="2020-04" db="EMBL/GenBank/DDBJ databases">
        <title>Novel Mycoplasma species detected in Phocoena phocoena (harbor porpoise) from the USA.</title>
        <authorList>
            <person name="Volokhov D.V."/>
        </authorList>
    </citation>
    <scope>NUCLEOTIDE SEQUENCE [LARGE SCALE GENOMIC DNA]</scope>
    <source>
        <strain evidence="14 15">C264-NAS</strain>
    </source>
</reference>
<evidence type="ECO:0000256" key="3">
    <source>
        <dbReference type="ARBA" id="ARBA00022547"/>
    </source>
</evidence>
<protein>
    <recommendedName>
        <fullName evidence="12">ATP synthase subunit b</fullName>
    </recommendedName>
    <alternativeName>
        <fullName evidence="12">ATP synthase F(0) sector subunit b</fullName>
    </alternativeName>
    <alternativeName>
        <fullName evidence="12">ATPase subunit I</fullName>
    </alternativeName>
    <alternativeName>
        <fullName evidence="12">F-type ATPase subunit b</fullName>
        <shortName evidence="12">F-ATPase subunit b</shortName>
    </alternativeName>
</protein>
<evidence type="ECO:0000256" key="9">
    <source>
        <dbReference type="ARBA" id="ARBA00023310"/>
    </source>
</evidence>
<evidence type="ECO:0000256" key="12">
    <source>
        <dbReference type="HAMAP-Rule" id="MF_01398"/>
    </source>
</evidence>
<organism evidence="14 15">
    <name type="scientific">Mycoplasma phocoeninasale</name>
    <dbReference type="NCBI Taxonomy" id="2726117"/>
    <lineage>
        <taxon>Bacteria</taxon>
        <taxon>Bacillati</taxon>
        <taxon>Mycoplasmatota</taxon>
        <taxon>Mollicutes</taxon>
        <taxon>Mycoplasmataceae</taxon>
        <taxon>Mycoplasma</taxon>
    </lineage>
</organism>
<proteinExistence type="inferred from homology"/>
<dbReference type="Pfam" id="PF00430">
    <property type="entry name" value="ATP-synt_B"/>
    <property type="match status" value="1"/>
</dbReference>
<evidence type="ECO:0000256" key="1">
    <source>
        <dbReference type="ARBA" id="ARBA00005513"/>
    </source>
</evidence>
<keyword evidence="7 12" id="KW-0406">Ion transport</keyword>
<evidence type="ECO:0000256" key="4">
    <source>
        <dbReference type="ARBA" id="ARBA00022692"/>
    </source>
</evidence>
<feature type="transmembrane region" description="Helical" evidence="12">
    <location>
        <begin position="31"/>
        <end position="53"/>
    </location>
</feature>
<keyword evidence="15" id="KW-1185">Reference proteome</keyword>
<gene>
    <name evidence="12" type="primary">atpF</name>
    <name evidence="14" type="ORF">HGG64_00590</name>
</gene>
<dbReference type="GO" id="GO:0046961">
    <property type="term" value="F:proton-transporting ATPase activity, rotational mechanism"/>
    <property type="evidence" value="ECO:0007669"/>
    <property type="project" value="TreeGrafter"/>
</dbReference>
<dbReference type="KEGG" id="mphn:HGG64_00590"/>
<comment type="subcellular location">
    <subcellularLocation>
        <location evidence="12">Cell membrane</location>
        <topology evidence="12">Single-pass membrane protein</topology>
    </subcellularLocation>
    <subcellularLocation>
        <location evidence="11">Endomembrane system</location>
        <topology evidence="11">Single-pass membrane protein</topology>
    </subcellularLocation>
</comment>
<dbReference type="InterPro" id="IPR002146">
    <property type="entry name" value="ATP_synth_b/b'su_bac/chlpt"/>
</dbReference>
<sequence length="183" mass="21177">MEKLLFNYSKIREADVSEELNKAFSGLSFNWPYFVFSLITLCIIVLIITFLVYKPLKKMVQKRQKFIQNNIDDSIKAKEDALKIREENDKKIIDADLQANNIISLAKIEGEKIIDNSTMQAKRKAEIIISQADILINKKQSEFEKNQKKLIIESAVALSEKILGREIKNKDNLKMIKDVLDEK</sequence>
<evidence type="ECO:0000256" key="10">
    <source>
        <dbReference type="ARBA" id="ARBA00025198"/>
    </source>
</evidence>
<keyword evidence="6 12" id="KW-1133">Transmembrane helix</keyword>
<comment type="function">
    <text evidence="12">Component of the F(0) channel, it forms part of the peripheral stalk, linking F(1) to F(0).</text>
</comment>
<evidence type="ECO:0000256" key="2">
    <source>
        <dbReference type="ARBA" id="ARBA00022448"/>
    </source>
</evidence>
<dbReference type="PANTHER" id="PTHR33445:SF1">
    <property type="entry name" value="ATP SYNTHASE SUBUNIT B"/>
    <property type="match status" value="1"/>
</dbReference>
<dbReference type="GO" id="GO:0005886">
    <property type="term" value="C:plasma membrane"/>
    <property type="evidence" value="ECO:0007669"/>
    <property type="project" value="UniProtKB-SubCell"/>
</dbReference>
<evidence type="ECO:0000256" key="5">
    <source>
        <dbReference type="ARBA" id="ARBA00022781"/>
    </source>
</evidence>
<dbReference type="EMBL" id="CP051480">
    <property type="protein sequence ID" value="QJG66219.1"/>
    <property type="molecule type" value="Genomic_DNA"/>
</dbReference>
<dbReference type="GO" id="GO:0046933">
    <property type="term" value="F:proton-transporting ATP synthase activity, rotational mechanism"/>
    <property type="evidence" value="ECO:0007669"/>
    <property type="project" value="UniProtKB-UniRule"/>
</dbReference>
<dbReference type="HAMAP" id="MF_01398">
    <property type="entry name" value="ATP_synth_b_bprime"/>
    <property type="match status" value="1"/>
</dbReference>
<name>A0A858U2E7_9MOLU</name>
<keyword evidence="4 12" id="KW-0812">Transmembrane</keyword>